<evidence type="ECO:0000256" key="1">
    <source>
        <dbReference type="SAM" id="MobiDB-lite"/>
    </source>
</evidence>
<organism evidence="3 4">
    <name type="scientific">Quercus suber</name>
    <name type="common">Cork oak</name>
    <dbReference type="NCBI Taxonomy" id="58331"/>
    <lineage>
        <taxon>Eukaryota</taxon>
        <taxon>Viridiplantae</taxon>
        <taxon>Streptophyta</taxon>
        <taxon>Embryophyta</taxon>
        <taxon>Tracheophyta</taxon>
        <taxon>Spermatophyta</taxon>
        <taxon>Magnoliopsida</taxon>
        <taxon>eudicotyledons</taxon>
        <taxon>Gunneridae</taxon>
        <taxon>Pentapetalae</taxon>
        <taxon>rosids</taxon>
        <taxon>fabids</taxon>
        <taxon>Fagales</taxon>
        <taxon>Fagaceae</taxon>
        <taxon>Quercus</taxon>
    </lineage>
</organism>
<dbReference type="Proteomes" id="UP000237347">
    <property type="component" value="Unassembled WGS sequence"/>
</dbReference>
<name>A0AAW0KW46_QUESU</name>
<reference evidence="3 4" key="1">
    <citation type="journal article" date="2018" name="Sci. Data">
        <title>The draft genome sequence of cork oak.</title>
        <authorList>
            <person name="Ramos A.M."/>
            <person name="Usie A."/>
            <person name="Barbosa P."/>
            <person name="Barros P.M."/>
            <person name="Capote T."/>
            <person name="Chaves I."/>
            <person name="Simoes F."/>
            <person name="Abreu I."/>
            <person name="Carrasquinho I."/>
            <person name="Faro C."/>
            <person name="Guimaraes J.B."/>
            <person name="Mendonca D."/>
            <person name="Nobrega F."/>
            <person name="Rodrigues L."/>
            <person name="Saibo N.J.M."/>
            <person name="Varela M.C."/>
            <person name="Egas C."/>
            <person name="Matos J."/>
            <person name="Miguel C.M."/>
            <person name="Oliveira M.M."/>
            <person name="Ricardo C.P."/>
            <person name="Goncalves S."/>
        </authorList>
    </citation>
    <scope>NUCLEOTIDE SEQUENCE [LARGE SCALE GENOMIC DNA]</scope>
    <source>
        <strain evidence="4">cv. HL8</strain>
    </source>
</reference>
<gene>
    <name evidence="3" type="ORF">CFP56_012114</name>
</gene>
<dbReference type="EMBL" id="PKMF04000199">
    <property type="protein sequence ID" value="KAK7843662.1"/>
    <property type="molecule type" value="Genomic_DNA"/>
</dbReference>
<feature type="region of interest" description="Disordered" evidence="1">
    <location>
        <begin position="1"/>
        <end position="21"/>
    </location>
</feature>
<dbReference type="InterPro" id="IPR036278">
    <property type="entry name" value="Sialidase_sf"/>
</dbReference>
<dbReference type="InterPro" id="IPR011040">
    <property type="entry name" value="Sialidase"/>
</dbReference>
<keyword evidence="4" id="KW-1185">Reference proteome</keyword>
<dbReference type="Gene3D" id="2.120.10.10">
    <property type="match status" value="1"/>
</dbReference>
<dbReference type="AlphaFoldDB" id="A0AAW0KW46"/>
<feature type="non-terminal residue" evidence="3">
    <location>
        <position position="1"/>
    </location>
</feature>
<evidence type="ECO:0000313" key="4">
    <source>
        <dbReference type="Proteomes" id="UP000237347"/>
    </source>
</evidence>
<dbReference type="PANTHER" id="PTHR43752:SF2">
    <property type="entry name" value="BNR_ASP-BOX REPEAT FAMILY PROTEIN"/>
    <property type="match status" value="1"/>
</dbReference>
<dbReference type="CDD" id="cd15482">
    <property type="entry name" value="Sialidase_non-viral"/>
    <property type="match status" value="1"/>
</dbReference>
<feature type="domain" description="Sialidase" evidence="2">
    <location>
        <begin position="58"/>
        <end position="157"/>
    </location>
</feature>
<evidence type="ECO:0000313" key="3">
    <source>
        <dbReference type="EMBL" id="KAK7843662.1"/>
    </source>
</evidence>
<dbReference type="SUPFAM" id="SSF50939">
    <property type="entry name" value="Sialidases"/>
    <property type="match status" value="1"/>
</dbReference>
<evidence type="ECO:0000259" key="2">
    <source>
        <dbReference type="Pfam" id="PF13088"/>
    </source>
</evidence>
<proteinExistence type="predicted"/>
<sequence length="158" mass="17796">KLVSYAETNNGNSAPKSSNMRNDSYIEGPLVEEFTFPANSALFNSCHASTIVEVEKDHFLVAYFGGSLEGAPDVKIWLQRYKNGSWQSPVVVDEQEDVPLWNPVLFKLPSDELLLFYKIGPEVQKWSGCMKRSYDKGITWTDREQLPPGILGPIKNKV</sequence>
<dbReference type="PANTHER" id="PTHR43752">
    <property type="entry name" value="BNR/ASP-BOX REPEAT FAMILY PROTEIN"/>
    <property type="match status" value="1"/>
</dbReference>
<accession>A0AAW0KW46</accession>
<protein>
    <recommendedName>
        <fullName evidence="2">Sialidase domain-containing protein</fullName>
    </recommendedName>
</protein>
<comment type="caution">
    <text evidence="3">The sequence shown here is derived from an EMBL/GenBank/DDBJ whole genome shotgun (WGS) entry which is preliminary data.</text>
</comment>
<dbReference type="Pfam" id="PF13088">
    <property type="entry name" value="BNR_2"/>
    <property type="match status" value="1"/>
</dbReference>